<dbReference type="InterPro" id="IPR036047">
    <property type="entry name" value="F-box-like_dom_sf"/>
</dbReference>
<evidence type="ECO:0000259" key="2">
    <source>
        <dbReference type="Pfam" id="PF00646"/>
    </source>
</evidence>
<dbReference type="AlphaFoldDB" id="A0A5M9J9D9"/>
<evidence type="ECO:0000313" key="3">
    <source>
        <dbReference type="EMBL" id="KAA8564943.1"/>
    </source>
</evidence>
<evidence type="ECO:0000256" key="1">
    <source>
        <dbReference type="SAM" id="Phobius"/>
    </source>
</evidence>
<dbReference type="SUPFAM" id="SSF81383">
    <property type="entry name" value="F-box domain"/>
    <property type="match status" value="1"/>
</dbReference>
<dbReference type="Proteomes" id="UP000322873">
    <property type="component" value="Unassembled WGS sequence"/>
</dbReference>
<accession>A0A5M9J9D9</accession>
<name>A0A5M9J9D9_MONFR</name>
<evidence type="ECO:0000313" key="4">
    <source>
        <dbReference type="Proteomes" id="UP000322873"/>
    </source>
</evidence>
<dbReference type="Pfam" id="PF00646">
    <property type="entry name" value="F-box"/>
    <property type="match status" value="1"/>
</dbReference>
<keyword evidence="1" id="KW-1133">Transmembrane helix</keyword>
<dbReference type="VEuPathDB" id="FungiDB:MFRU_008g02070"/>
<keyword evidence="1" id="KW-0472">Membrane</keyword>
<organism evidence="3 4">
    <name type="scientific">Monilinia fructicola</name>
    <name type="common">Brown rot fungus</name>
    <name type="synonym">Ciboria fructicola</name>
    <dbReference type="NCBI Taxonomy" id="38448"/>
    <lineage>
        <taxon>Eukaryota</taxon>
        <taxon>Fungi</taxon>
        <taxon>Dikarya</taxon>
        <taxon>Ascomycota</taxon>
        <taxon>Pezizomycotina</taxon>
        <taxon>Leotiomycetes</taxon>
        <taxon>Helotiales</taxon>
        <taxon>Sclerotiniaceae</taxon>
        <taxon>Monilinia</taxon>
    </lineage>
</organism>
<keyword evidence="4" id="KW-1185">Reference proteome</keyword>
<feature type="transmembrane region" description="Helical" evidence="1">
    <location>
        <begin position="61"/>
        <end position="82"/>
    </location>
</feature>
<feature type="domain" description="F-box" evidence="2">
    <location>
        <begin position="39"/>
        <end position="67"/>
    </location>
</feature>
<protein>
    <recommendedName>
        <fullName evidence="2">F-box domain-containing protein</fullName>
    </recommendedName>
</protein>
<dbReference type="EMBL" id="VICG01000014">
    <property type="protein sequence ID" value="KAA8564943.1"/>
    <property type="molecule type" value="Genomic_DNA"/>
</dbReference>
<proteinExistence type="predicted"/>
<reference evidence="3 4" key="1">
    <citation type="submission" date="2019-06" db="EMBL/GenBank/DDBJ databases">
        <title>Genome Sequence of the Brown Rot Fungal Pathogen Monilinia fructicola.</title>
        <authorList>
            <person name="De Miccolis Angelini R.M."/>
            <person name="Landi L."/>
            <person name="Abate D."/>
            <person name="Pollastro S."/>
            <person name="Romanazzi G."/>
            <person name="Faretra F."/>
        </authorList>
    </citation>
    <scope>NUCLEOTIDE SEQUENCE [LARGE SCALE GENOMIC DNA]</scope>
    <source>
        <strain evidence="3 4">Mfrc123</strain>
    </source>
</reference>
<gene>
    <name evidence="3" type="ORF">EYC84_010713</name>
</gene>
<sequence>MADQPMKYQSTSSQEHTKTDAMMSVKLNDNDRPSLVDTLPPELIREVCGYLHRGDIQRFRLTCKTCAAAGIQVLVCVLVLVYTKESFGKLLNISKHPELSKYVRLIIYDPRTVCGRDTMPEMSRCFTAFKKMFNEQRSMKEEKFSASIFSQVLPNLTGLKAFKISIRQGPLQYDPFKANLGAFNWSKPAQRTIFEEAQAFLDAANAISPTSNWSHLRVLRIAIPEVLLDNGTSSHGLVQVLQAAYNVEELSIVVGSFHRYPFMDWNEVALAVMLPCLQSLNLESVFVSSISLVEFLKRHAKNTQIPPYCKLSLAGPVERVV</sequence>
<keyword evidence="1" id="KW-0812">Transmembrane</keyword>
<comment type="caution">
    <text evidence="3">The sequence shown here is derived from an EMBL/GenBank/DDBJ whole genome shotgun (WGS) entry which is preliminary data.</text>
</comment>
<dbReference type="InterPro" id="IPR001810">
    <property type="entry name" value="F-box_dom"/>
</dbReference>
<dbReference type="CDD" id="cd09917">
    <property type="entry name" value="F-box_SF"/>
    <property type="match status" value="1"/>
</dbReference>